<dbReference type="AlphaFoldDB" id="A0A8S9SNQ5"/>
<comment type="caution">
    <text evidence="1">The sequence shown here is derived from an EMBL/GenBank/DDBJ whole genome shotgun (WGS) entry which is preliminary data.</text>
</comment>
<reference evidence="1" key="1">
    <citation type="submission" date="2019-12" db="EMBL/GenBank/DDBJ databases">
        <title>Genome sequencing and annotation of Brassica cretica.</title>
        <authorList>
            <person name="Studholme D.J."/>
            <person name="Sarris P."/>
        </authorList>
    </citation>
    <scope>NUCLEOTIDE SEQUENCE</scope>
    <source>
        <strain evidence="1">PFS-109/04</strain>
        <tissue evidence="1">Leaf</tissue>
    </source>
</reference>
<name>A0A8S9SNQ5_BRACR</name>
<sequence>MVRRDMIRREYCGQVMSGWEVYGHSKCGRVLCGQAMRCCHTSCEVVVERRKGHSGMGNQEWVSHAFCSDHC</sequence>
<gene>
    <name evidence="1" type="ORF">F2Q69_00036759</name>
</gene>
<protein>
    <submittedName>
        <fullName evidence="1">Uncharacterized protein</fullName>
    </submittedName>
</protein>
<evidence type="ECO:0000313" key="1">
    <source>
        <dbReference type="EMBL" id="KAF3602468.1"/>
    </source>
</evidence>
<dbReference type="Proteomes" id="UP000712600">
    <property type="component" value="Unassembled WGS sequence"/>
</dbReference>
<proteinExistence type="predicted"/>
<organism evidence="1 2">
    <name type="scientific">Brassica cretica</name>
    <name type="common">Mustard</name>
    <dbReference type="NCBI Taxonomy" id="69181"/>
    <lineage>
        <taxon>Eukaryota</taxon>
        <taxon>Viridiplantae</taxon>
        <taxon>Streptophyta</taxon>
        <taxon>Embryophyta</taxon>
        <taxon>Tracheophyta</taxon>
        <taxon>Spermatophyta</taxon>
        <taxon>Magnoliopsida</taxon>
        <taxon>eudicotyledons</taxon>
        <taxon>Gunneridae</taxon>
        <taxon>Pentapetalae</taxon>
        <taxon>rosids</taxon>
        <taxon>malvids</taxon>
        <taxon>Brassicales</taxon>
        <taxon>Brassicaceae</taxon>
        <taxon>Brassiceae</taxon>
        <taxon>Brassica</taxon>
    </lineage>
</organism>
<dbReference type="EMBL" id="QGKX02000004">
    <property type="protein sequence ID" value="KAF3602468.1"/>
    <property type="molecule type" value="Genomic_DNA"/>
</dbReference>
<accession>A0A8S9SNQ5</accession>
<evidence type="ECO:0000313" key="2">
    <source>
        <dbReference type="Proteomes" id="UP000712600"/>
    </source>
</evidence>